<keyword evidence="1" id="KW-0472">Membrane</keyword>
<evidence type="ECO:0000313" key="2">
    <source>
        <dbReference type="EMBL" id="BBD21435.1"/>
    </source>
</evidence>
<dbReference type="EMBL" id="AB665055">
    <property type="protein sequence ID" value="BBD21435.1"/>
    <property type="molecule type" value="Genomic_DNA"/>
</dbReference>
<name>A0A455R2K0_BABRO</name>
<keyword evidence="1" id="KW-1133">Transmembrane helix</keyword>
<protein>
    <submittedName>
        <fullName evidence="2">Uncharacterized protein</fullName>
    </submittedName>
</protein>
<feature type="transmembrane region" description="Helical" evidence="1">
    <location>
        <begin position="89"/>
        <end position="109"/>
    </location>
</feature>
<evidence type="ECO:0000256" key="1">
    <source>
        <dbReference type="SAM" id="Phobius"/>
    </source>
</evidence>
<proteinExistence type="predicted"/>
<feature type="transmembrane region" description="Helical" evidence="1">
    <location>
        <begin position="196"/>
        <end position="215"/>
    </location>
</feature>
<dbReference type="AlphaFoldDB" id="A0A455R2K0"/>
<accession>A0A455R2K0</accession>
<keyword evidence="1" id="KW-0812">Transmembrane</keyword>
<organism evidence="2">
    <name type="scientific">Babesia rodhaini</name>
    <dbReference type="NCBI Taxonomy" id="5870"/>
    <lineage>
        <taxon>Eukaryota</taxon>
        <taxon>Sar</taxon>
        <taxon>Alveolata</taxon>
        <taxon>Apicomplexa</taxon>
        <taxon>Aconoidasida</taxon>
        <taxon>Piroplasmida</taxon>
        <taxon>Babesiidae</taxon>
        <taxon>Babesia</taxon>
    </lineage>
</organism>
<reference evidence="2" key="1">
    <citation type="submission" date="2011-08" db="EMBL/GenBank/DDBJ databases">
        <title>Complete nucleotide sequence of the plastid genome from the apicomplexan parasite Babesia rodhaini.</title>
        <authorList>
            <person name="Hikosaka K."/>
            <person name="Arisue N."/>
            <person name="Tsuji N."/>
            <person name="Horii T."/>
            <person name="Kita K."/>
            <person name="Tanabe K."/>
        </authorList>
    </citation>
    <scope>NUCLEOTIDE SEQUENCE</scope>
    <source>
        <strain evidence="2">Australian</strain>
    </source>
</reference>
<sequence length="301" mass="36505">MEFNSMLCILKDIIYINKLYDLTENIINNLNSSIFFNYLFPFIDKYCSVEFKEMILDTFTFKRYYYKLAEKLLILDFEQDLIFPKVSEIVYFILQPVFDIIVFISIIINKIRKYIMERPKLVLSIIAHYVIELIGSELNFITKLCYKICYVVGWYVVLKIKIAVKEVVVNIKENIDNTLYNNNKNNNYNNSFLKQIIYLINYIYINNINLLVYIIKEILYILRELLIKISIKLNLYNKCYYYICKINSIIFFRKLYNDKIIDICLLYNDESLINDCMNKLIFINSVYDYFYFIINLFQFYF</sequence>